<organism evidence="1">
    <name type="scientific">uncultured Caudovirales phage</name>
    <dbReference type="NCBI Taxonomy" id="2100421"/>
    <lineage>
        <taxon>Viruses</taxon>
        <taxon>Duplodnaviria</taxon>
        <taxon>Heunggongvirae</taxon>
        <taxon>Uroviricota</taxon>
        <taxon>Caudoviricetes</taxon>
        <taxon>Peduoviridae</taxon>
        <taxon>Maltschvirus</taxon>
        <taxon>Maltschvirus maltsch</taxon>
    </lineage>
</organism>
<dbReference type="EMBL" id="LR798259">
    <property type="protein sequence ID" value="CAB5218535.1"/>
    <property type="molecule type" value="Genomic_DNA"/>
</dbReference>
<name>A0A6J7WPC0_9CAUD</name>
<protein>
    <submittedName>
        <fullName evidence="1">Uncharacterized protein</fullName>
    </submittedName>
</protein>
<reference evidence="1" key="1">
    <citation type="submission" date="2020-05" db="EMBL/GenBank/DDBJ databases">
        <authorList>
            <person name="Chiriac C."/>
            <person name="Salcher M."/>
            <person name="Ghai R."/>
            <person name="Kavagutti S V."/>
        </authorList>
    </citation>
    <scope>NUCLEOTIDE SEQUENCE</scope>
</reference>
<sequence length="874" mass="93746">MKYILIVLFCLISSIVFGQYTPMSGAGYQYKRIKVDSTMHLPSFCGIPTLRGSIAKDGALAIDTCANLLYKYTNQDGWSAVGDIDTTSLSNRIDLKVNISDTADMLIPYAKTSVVNLKLNISDTAAMLNKYLRKVDTASLSNRINLKLNISDTTSMLSKYLRKVDTASLSNRINLKLNISDTASMLSKYLRKVDTASLSSRINLKLNISDTTSMLSKYLRKIDTTNKWVTSVTKVNDSTIRVVKGSSTTDLLIRGSGGSGGGGSTDTTSLSNRINLKVNISDTASMLSPYLTGIDTASLSSRINLKVNISDTASMLSPYLTGIDTTSLSNRINLKVNISDTSSMLSPYLTGIDTASLSSRINLKVNITDTASMLLPYLKKIDTASLSSRINLKVNITDTASMLSKYLRIVDTANKWVSSVTKVNDSTIRVIKDGTTTDITLTSSTTVTNATRLITTVYNNTGSTITKGSVVYISGRHSSNLPTIALAQANNEATSYKTFAIVESDITTSNSGIVIQAGNIGNLNLPTSSYTDGDIVYLSPTVAGGLTTTKPLASNHICKIGSVTRAHPTFGQIEVKIENGWQMDELSDVQIALTPNDSTLLQFSRVDSLWHAVSVNNAIGTKYIKPSDTASMLTNYIRSANYGLSKSGQTISADTTKLSTLYQTNLKLNATDTASLSSRIDNLTQDVSLIAMQAMGSTIKGYNLSCPIISQIINTTLLVSGNVLMNAIYLEKPTTITGVKFFQSAQGVFTASNYNGVGLYSVSGGTLTLVASTTNDGNIWKNTSNTWQAKPFTTPYTAPAGIYYIATMFSSSATTTTPSLGIGPASLNTTALKAFDFTNGLKISQFISGQTSLPSTITSSSTTFASGNYGFYLY</sequence>
<gene>
    <name evidence="1" type="ORF">UFOVP217_32</name>
</gene>
<evidence type="ECO:0000313" key="1">
    <source>
        <dbReference type="EMBL" id="CAB5218535.1"/>
    </source>
</evidence>
<proteinExistence type="predicted"/>
<accession>A0A6J7WPC0</accession>